<dbReference type="InterPro" id="IPR011991">
    <property type="entry name" value="ArsR-like_HTH"/>
</dbReference>
<dbReference type="NCBIfam" id="NF033788">
    <property type="entry name" value="HTH_metalloreg"/>
    <property type="match status" value="1"/>
</dbReference>
<reference evidence="5 6" key="1">
    <citation type="submission" date="2020-04" db="EMBL/GenBank/DDBJ databases">
        <authorList>
            <person name="Basu S."/>
            <person name="Maruthanayagam V."/>
            <person name="Chakraborty S."/>
            <person name="Pramanik A."/>
            <person name="Mukherjee J."/>
            <person name="Brink B."/>
        </authorList>
    </citation>
    <scope>NUCLEOTIDE SEQUENCE [LARGE SCALE GENOMIC DNA]</scope>
    <source>
        <strain evidence="5 6">AP17</strain>
    </source>
</reference>
<dbReference type="PROSITE" id="PS50987">
    <property type="entry name" value="HTH_ARSR_2"/>
    <property type="match status" value="1"/>
</dbReference>
<dbReference type="GO" id="GO:0003700">
    <property type="term" value="F:DNA-binding transcription factor activity"/>
    <property type="evidence" value="ECO:0007669"/>
    <property type="project" value="InterPro"/>
</dbReference>
<dbReference type="PRINTS" id="PR00778">
    <property type="entry name" value="HTHARSR"/>
</dbReference>
<dbReference type="Proteomes" id="UP000500857">
    <property type="component" value="Chromosome"/>
</dbReference>
<name>A0A6H1U281_9CYAN</name>
<evidence type="ECO:0000256" key="2">
    <source>
        <dbReference type="ARBA" id="ARBA00023125"/>
    </source>
</evidence>
<dbReference type="SUPFAM" id="SSF46785">
    <property type="entry name" value="Winged helix' DNA-binding domain"/>
    <property type="match status" value="1"/>
</dbReference>
<dbReference type="SMART" id="SM00418">
    <property type="entry name" value="HTH_ARSR"/>
    <property type="match status" value="1"/>
</dbReference>
<feature type="domain" description="HTH arsR-type" evidence="4">
    <location>
        <begin position="41"/>
        <end position="135"/>
    </location>
</feature>
<dbReference type="PANTHER" id="PTHR43132:SF6">
    <property type="entry name" value="HTH-TYPE TRANSCRIPTIONAL REPRESSOR CZRA"/>
    <property type="match status" value="1"/>
</dbReference>
<dbReference type="Pfam" id="PF01022">
    <property type="entry name" value="HTH_5"/>
    <property type="match status" value="1"/>
</dbReference>
<dbReference type="PANTHER" id="PTHR43132">
    <property type="entry name" value="ARSENICAL RESISTANCE OPERON REPRESSOR ARSR-RELATED"/>
    <property type="match status" value="1"/>
</dbReference>
<evidence type="ECO:0000313" key="5">
    <source>
        <dbReference type="EMBL" id="QIZ72944.1"/>
    </source>
</evidence>
<evidence type="ECO:0000256" key="1">
    <source>
        <dbReference type="ARBA" id="ARBA00023015"/>
    </source>
</evidence>
<evidence type="ECO:0000256" key="3">
    <source>
        <dbReference type="ARBA" id="ARBA00023163"/>
    </source>
</evidence>
<dbReference type="AlphaFoldDB" id="A0A6H1U281"/>
<evidence type="ECO:0000313" key="6">
    <source>
        <dbReference type="Proteomes" id="UP000500857"/>
    </source>
</evidence>
<keyword evidence="1" id="KW-0805">Transcription regulation</keyword>
<evidence type="ECO:0000259" key="4">
    <source>
        <dbReference type="PROSITE" id="PS50987"/>
    </source>
</evidence>
<dbReference type="InterPro" id="IPR036390">
    <property type="entry name" value="WH_DNA-bd_sf"/>
</dbReference>
<protein>
    <submittedName>
        <fullName evidence="5">Helix-turn-helix transcriptional regulator</fullName>
    </submittedName>
</protein>
<dbReference type="CDD" id="cd00090">
    <property type="entry name" value="HTH_ARSR"/>
    <property type="match status" value="1"/>
</dbReference>
<keyword evidence="3" id="KW-0804">Transcription</keyword>
<dbReference type="Gene3D" id="1.10.10.10">
    <property type="entry name" value="Winged helix-like DNA-binding domain superfamily/Winged helix DNA-binding domain"/>
    <property type="match status" value="1"/>
</dbReference>
<dbReference type="GO" id="GO:0003677">
    <property type="term" value="F:DNA binding"/>
    <property type="evidence" value="ECO:0007669"/>
    <property type="project" value="UniProtKB-KW"/>
</dbReference>
<proteinExistence type="predicted"/>
<gene>
    <name evidence="5" type="ORF">HCG48_22015</name>
</gene>
<dbReference type="EMBL" id="CP051167">
    <property type="protein sequence ID" value="QIZ72944.1"/>
    <property type="molecule type" value="Genomic_DNA"/>
</dbReference>
<sequence>MPANSSLDRASNLTDDADDLDCTPTHPLDLDCIHHLQTSLLDSEKAQRMAEFFSFLGDANRLRIIAALALKELCVHELAAIVQMSESAVSHQLRNLRAIRLVSYRKEGRKVFYRLKDNHVLNLYEAVAEHIDEKD</sequence>
<keyword evidence="6" id="KW-1185">Reference proteome</keyword>
<dbReference type="KEGG" id="oxy:HCG48_22015"/>
<accession>A0A6H1U281</accession>
<dbReference type="InterPro" id="IPR051011">
    <property type="entry name" value="Metal_resp_trans_reg"/>
</dbReference>
<dbReference type="RefSeq" id="WP_168571091.1">
    <property type="nucleotide sequence ID" value="NZ_CP051167.1"/>
</dbReference>
<dbReference type="InterPro" id="IPR036388">
    <property type="entry name" value="WH-like_DNA-bd_sf"/>
</dbReference>
<organism evidence="5 6">
    <name type="scientific">Oxynema aestuarii AP17</name>
    <dbReference type="NCBI Taxonomy" id="2064643"/>
    <lineage>
        <taxon>Bacteria</taxon>
        <taxon>Bacillati</taxon>
        <taxon>Cyanobacteriota</taxon>
        <taxon>Cyanophyceae</taxon>
        <taxon>Oscillatoriophycideae</taxon>
        <taxon>Oscillatoriales</taxon>
        <taxon>Oscillatoriaceae</taxon>
        <taxon>Oxynema</taxon>
        <taxon>Oxynema aestuarii</taxon>
    </lineage>
</organism>
<dbReference type="InterPro" id="IPR001845">
    <property type="entry name" value="HTH_ArsR_DNA-bd_dom"/>
</dbReference>
<keyword evidence="2" id="KW-0238">DNA-binding</keyword>